<dbReference type="EMBL" id="LAZL01000003">
    <property type="protein sequence ID" value="KMT66524.1"/>
    <property type="molecule type" value="Genomic_DNA"/>
</dbReference>
<comment type="caution">
    <text evidence="7">The sequence shown here is derived from an EMBL/GenBank/DDBJ whole genome shotgun (WGS) entry which is preliminary data.</text>
</comment>
<evidence type="ECO:0000256" key="2">
    <source>
        <dbReference type="ARBA" id="ARBA00008657"/>
    </source>
</evidence>
<accession>A0A0J8GZ70</accession>
<name>A0A0J8GZ70_9ALTE</name>
<comment type="similarity">
    <text evidence="2 6">Belongs to the RdgC family.</text>
</comment>
<dbReference type="GO" id="GO:0003690">
    <property type="term" value="F:double-stranded DNA binding"/>
    <property type="evidence" value="ECO:0007669"/>
    <property type="project" value="TreeGrafter"/>
</dbReference>
<reference evidence="7 8" key="1">
    <citation type="submission" date="2015-04" db="EMBL/GenBank/DDBJ databases">
        <title>Draft Genome Sequence of the Novel Agar-Digesting Marine Bacterium Q1.</title>
        <authorList>
            <person name="Li Y."/>
            <person name="Li D."/>
            <person name="Chen G."/>
            <person name="Du Z."/>
        </authorList>
    </citation>
    <scope>NUCLEOTIDE SEQUENCE [LARGE SCALE GENOMIC DNA]</scope>
    <source>
        <strain evidence="7 8">Q1</strain>
    </source>
</reference>
<dbReference type="RefSeq" id="WP_048689471.1">
    <property type="nucleotide sequence ID" value="NZ_KQ130483.1"/>
</dbReference>
<proteinExistence type="inferred from homology"/>
<dbReference type="PANTHER" id="PTHR38103:SF1">
    <property type="entry name" value="RECOMBINATION-ASSOCIATED PROTEIN RDGC"/>
    <property type="match status" value="1"/>
</dbReference>
<dbReference type="STRING" id="1513271.XM47_03020"/>
<comment type="subcellular location">
    <subcellularLocation>
        <location evidence="1 6">Cytoplasm</location>
        <location evidence="1 6">Nucleoid</location>
    </subcellularLocation>
</comment>
<dbReference type="Proteomes" id="UP000037600">
    <property type="component" value="Unassembled WGS sequence"/>
</dbReference>
<keyword evidence="8" id="KW-1185">Reference proteome</keyword>
<dbReference type="Pfam" id="PF04381">
    <property type="entry name" value="RdgC"/>
    <property type="match status" value="1"/>
</dbReference>
<evidence type="ECO:0000256" key="3">
    <source>
        <dbReference type="ARBA" id="ARBA00022296"/>
    </source>
</evidence>
<keyword evidence="5 6" id="KW-0233">DNA recombination</keyword>
<evidence type="ECO:0000313" key="8">
    <source>
        <dbReference type="Proteomes" id="UP000037600"/>
    </source>
</evidence>
<dbReference type="PATRIC" id="fig|1513271.3.peg.630"/>
<dbReference type="NCBIfam" id="NF001462">
    <property type="entry name" value="PRK00321.1-3"/>
    <property type="match status" value="1"/>
</dbReference>
<evidence type="ECO:0000313" key="7">
    <source>
        <dbReference type="EMBL" id="KMT66524.1"/>
    </source>
</evidence>
<dbReference type="PANTHER" id="PTHR38103">
    <property type="entry name" value="RECOMBINATION-ASSOCIATED PROTEIN RDGC"/>
    <property type="match status" value="1"/>
</dbReference>
<evidence type="ECO:0000256" key="6">
    <source>
        <dbReference type="HAMAP-Rule" id="MF_00194"/>
    </source>
</evidence>
<dbReference type="HAMAP" id="MF_00194">
    <property type="entry name" value="RdgC"/>
    <property type="match status" value="1"/>
</dbReference>
<keyword evidence="4 6" id="KW-0963">Cytoplasm</keyword>
<dbReference type="InterPro" id="IPR007476">
    <property type="entry name" value="RdgC"/>
</dbReference>
<dbReference type="GO" id="GO:0005737">
    <property type="term" value="C:cytoplasm"/>
    <property type="evidence" value="ECO:0007669"/>
    <property type="project" value="UniProtKB-UniRule"/>
</dbReference>
<dbReference type="GO" id="GO:0043590">
    <property type="term" value="C:bacterial nucleoid"/>
    <property type="evidence" value="ECO:0007669"/>
    <property type="project" value="TreeGrafter"/>
</dbReference>
<dbReference type="GO" id="GO:0006310">
    <property type="term" value="P:DNA recombination"/>
    <property type="evidence" value="ECO:0007669"/>
    <property type="project" value="UniProtKB-UniRule"/>
</dbReference>
<comment type="function">
    <text evidence="6">May be involved in recombination.</text>
</comment>
<protein>
    <recommendedName>
        <fullName evidence="3 6">Recombination-associated protein RdgC</fullName>
    </recommendedName>
</protein>
<evidence type="ECO:0000256" key="5">
    <source>
        <dbReference type="ARBA" id="ARBA00023172"/>
    </source>
</evidence>
<dbReference type="NCBIfam" id="NF001464">
    <property type="entry name" value="PRK00321.1-5"/>
    <property type="match status" value="1"/>
</dbReference>
<dbReference type="GO" id="GO:0000018">
    <property type="term" value="P:regulation of DNA recombination"/>
    <property type="evidence" value="ECO:0007669"/>
    <property type="project" value="TreeGrafter"/>
</dbReference>
<evidence type="ECO:0000256" key="4">
    <source>
        <dbReference type="ARBA" id="ARBA00022490"/>
    </source>
</evidence>
<gene>
    <name evidence="6" type="primary">rdgC</name>
    <name evidence="7" type="ORF">XM47_03020</name>
</gene>
<organism evidence="7 8">
    <name type="scientific">Catenovulum maritimum</name>
    <dbReference type="NCBI Taxonomy" id="1513271"/>
    <lineage>
        <taxon>Bacteria</taxon>
        <taxon>Pseudomonadati</taxon>
        <taxon>Pseudomonadota</taxon>
        <taxon>Gammaproteobacteria</taxon>
        <taxon>Alteromonadales</taxon>
        <taxon>Alteromonadaceae</taxon>
        <taxon>Catenovulum</taxon>
    </lineage>
</organism>
<dbReference type="AlphaFoldDB" id="A0A0J8GZ70"/>
<dbReference type="OrthoDB" id="5290530at2"/>
<evidence type="ECO:0000256" key="1">
    <source>
        <dbReference type="ARBA" id="ARBA00004453"/>
    </source>
</evidence>
<sequence length="306" mass="34457">MWFKNIFFYQFSQAFEFTAEQIEEKLQEFSFKPCGKTELQSQGWAPALTPKANTLTHTAGDYTLVCLKKQEKVLPASVVKEILDEKISEIEAAEGRKVKGKEKQVMKEELIHTLLPQAFTKSSFIKAYLAPKAGWVVVEASSSTKAEEILSYLRKCLGTLPVVPLETAGQLMFTFDEWMKGNHPQDITLGTEVELKDFAEDEGVVRCKNLSLDSEDLQNHLKNGKHVTKIGIDWAETLSCVLSDDLSVKRIKFSDVIKEQNEDITDEDKLARLDADFALMTGELTKFLDRLTVLYSEEVAGASESE</sequence>